<dbReference type="KEGG" id="ntp:CRH09_10725"/>
<dbReference type="GO" id="GO:0051536">
    <property type="term" value="F:iron-sulfur cluster binding"/>
    <property type="evidence" value="ECO:0007669"/>
    <property type="project" value="InterPro"/>
</dbReference>
<reference evidence="2 3" key="1">
    <citation type="submission" date="2017-10" db="EMBL/GenBank/DDBJ databases">
        <title>Comparative genomics between pathogenic Norcardia.</title>
        <authorList>
            <person name="Zeng L."/>
        </authorList>
    </citation>
    <scope>NUCLEOTIDE SEQUENCE [LARGE SCALE GENOMIC DNA]</scope>
    <source>
        <strain evidence="2 3">NC_YFY_NT001</strain>
    </source>
</reference>
<name>A0A291RG83_9NOCA</name>
<dbReference type="GeneID" id="88357880"/>
<dbReference type="EMBL" id="CP023778">
    <property type="protein sequence ID" value="ATL66611.1"/>
    <property type="molecule type" value="Genomic_DNA"/>
</dbReference>
<dbReference type="Gene3D" id="3.10.20.440">
    <property type="entry name" value="2Fe-2S iron-sulphur cluster binding domain, sarcosine oxidase, alpha subunit, N-terminal domain"/>
    <property type="match status" value="1"/>
</dbReference>
<evidence type="ECO:0000256" key="1">
    <source>
        <dbReference type="ARBA" id="ARBA00023002"/>
    </source>
</evidence>
<organism evidence="2 3">
    <name type="scientific">Nocardia terpenica</name>
    <dbReference type="NCBI Taxonomy" id="455432"/>
    <lineage>
        <taxon>Bacteria</taxon>
        <taxon>Bacillati</taxon>
        <taxon>Actinomycetota</taxon>
        <taxon>Actinomycetes</taxon>
        <taxon>Mycobacteriales</taxon>
        <taxon>Nocardiaceae</taxon>
        <taxon>Nocardia</taxon>
    </lineage>
</organism>
<dbReference type="Proteomes" id="UP000221961">
    <property type="component" value="Chromosome"/>
</dbReference>
<dbReference type="InterPro" id="IPR042204">
    <property type="entry name" value="2Fe-2S-bd_N"/>
</dbReference>
<protein>
    <submittedName>
        <fullName evidence="2">Proline dehydrogenase</fullName>
    </submittedName>
</protein>
<evidence type="ECO:0000313" key="2">
    <source>
        <dbReference type="EMBL" id="ATL66611.1"/>
    </source>
</evidence>
<dbReference type="SUPFAM" id="SSF54292">
    <property type="entry name" value="2Fe-2S ferredoxin-like"/>
    <property type="match status" value="1"/>
</dbReference>
<proteinExistence type="predicted"/>
<accession>A0A291RG83</accession>
<dbReference type="GO" id="GO:0016491">
    <property type="term" value="F:oxidoreductase activity"/>
    <property type="evidence" value="ECO:0007669"/>
    <property type="project" value="UniProtKB-KW"/>
</dbReference>
<evidence type="ECO:0000313" key="3">
    <source>
        <dbReference type="Proteomes" id="UP000221961"/>
    </source>
</evidence>
<keyword evidence="1" id="KW-0560">Oxidoreductase</keyword>
<sequence length="105" mass="10995">MSSYSIPAEEDPVGRRDRPVTISVDGNEIRGVAGQSLAAVLLGAGRSQWRTATTGGGRGVFCGIGVCFDCVATVNGVRDIRLCRRPARDGDRVVTQSRSAGEGES</sequence>
<dbReference type="Pfam" id="PF13510">
    <property type="entry name" value="Fer2_4"/>
    <property type="match status" value="1"/>
</dbReference>
<gene>
    <name evidence="2" type="ORF">CRH09_10725</name>
</gene>
<dbReference type="InterPro" id="IPR036010">
    <property type="entry name" value="2Fe-2S_ferredoxin-like_sf"/>
</dbReference>
<dbReference type="AlphaFoldDB" id="A0A291RG83"/>
<dbReference type="RefSeq" id="WP_098693794.1">
    <property type="nucleotide sequence ID" value="NZ_CP023778.1"/>
</dbReference>